<evidence type="ECO:0000313" key="3">
    <source>
        <dbReference type="EMBL" id="MBC2286750.1"/>
    </source>
</evidence>
<reference evidence="4 5" key="1">
    <citation type="submission" date="2020-03" db="EMBL/GenBank/DDBJ databases">
        <title>Soil Listeria distribution.</title>
        <authorList>
            <person name="Liao J."/>
            <person name="Wiedmann M."/>
        </authorList>
    </citation>
    <scope>NUCLEOTIDE SEQUENCE [LARGE SCALE GENOMIC DNA]</scope>
    <source>
        <strain evidence="3 5">FSL L7-0072</strain>
        <strain evidence="2 4">FSL L7-1699</strain>
    </source>
</reference>
<dbReference type="Gene3D" id="3.30.1490.480">
    <property type="entry name" value="Endolytic murein transglycosylase"/>
    <property type="match status" value="1"/>
</dbReference>
<keyword evidence="1" id="KW-0175">Coiled coil</keyword>
<dbReference type="Proteomes" id="UP000558070">
    <property type="component" value="Unassembled WGS sequence"/>
</dbReference>
<proteinExistence type="predicted"/>
<dbReference type="AlphaFoldDB" id="A0A7X0ZGE8"/>
<comment type="caution">
    <text evidence="3">The sequence shown here is derived from an EMBL/GenBank/DDBJ whole genome shotgun (WGS) entry which is preliminary data.</text>
</comment>
<protein>
    <submittedName>
        <fullName evidence="3">Endolytic transglycosylase MltG</fullName>
    </submittedName>
</protein>
<name>A0A7X0ZGE8_9LIST</name>
<gene>
    <name evidence="2" type="ORF">HB839_02000</name>
    <name evidence="3" type="ORF">HCB47_03730</name>
</gene>
<accession>A0A7X0ZGE8</accession>
<sequence>MKKNLRMLALGFLISAVVLLVYNQFFSTQTKAEETKVTSTKTGSDENSKTWKSKYEKLLAQQELDKQAEADAKKKAEEAAKKKAEEAKKVKSYKLTISKGDPSSKAGDELQANGIIKSASEFDKYLRDNNYEKYIRDGSYTLKSDMNYETIAKILTHKN</sequence>
<feature type="coiled-coil region" evidence="1">
    <location>
        <begin position="59"/>
        <end position="90"/>
    </location>
</feature>
<organism evidence="3 5">
    <name type="scientific">Listeria farberi</name>
    <dbReference type="NCBI Taxonomy" id="2713500"/>
    <lineage>
        <taxon>Bacteria</taxon>
        <taxon>Bacillati</taxon>
        <taxon>Bacillota</taxon>
        <taxon>Bacilli</taxon>
        <taxon>Bacillales</taxon>
        <taxon>Listeriaceae</taxon>
        <taxon>Listeria</taxon>
    </lineage>
</organism>
<evidence type="ECO:0000256" key="1">
    <source>
        <dbReference type="SAM" id="Coils"/>
    </source>
</evidence>
<evidence type="ECO:0000313" key="4">
    <source>
        <dbReference type="Proteomes" id="UP000518829"/>
    </source>
</evidence>
<dbReference type="Proteomes" id="UP000518829">
    <property type="component" value="Unassembled WGS sequence"/>
</dbReference>
<dbReference type="EMBL" id="JAARZO010000001">
    <property type="protein sequence ID" value="MBC2286750.1"/>
    <property type="molecule type" value="Genomic_DNA"/>
</dbReference>
<evidence type="ECO:0000313" key="2">
    <source>
        <dbReference type="EMBL" id="MBC1374294.1"/>
    </source>
</evidence>
<evidence type="ECO:0000313" key="5">
    <source>
        <dbReference type="Proteomes" id="UP000558070"/>
    </source>
</evidence>
<dbReference type="EMBL" id="JAARPH010000001">
    <property type="protein sequence ID" value="MBC1374294.1"/>
    <property type="molecule type" value="Genomic_DNA"/>
</dbReference>
<dbReference type="RefSeq" id="WP_185318671.1">
    <property type="nucleotide sequence ID" value="NZ_JAARPH010000001.1"/>
</dbReference>
<keyword evidence="4" id="KW-1185">Reference proteome</keyword>